<accession>A0A222ENB8</accession>
<proteinExistence type="predicted"/>
<dbReference type="KEGG" id="scou:SCORR_v1c01360"/>
<dbReference type="AlphaFoldDB" id="A0A222ENB8"/>
<keyword evidence="2" id="KW-1185">Reference proteome</keyword>
<name>A0A222ENB8_9MOLU</name>
<evidence type="ECO:0000313" key="2">
    <source>
        <dbReference type="Proteomes" id="UP000203229"/>
    </source>
</evidence>
<dbReference type="EMBL" id="CP022535">
    <property type="protein sequence ID" value="ASP27911.1"/>
    <property type="molecule type" value="Genomic_DNA"/>
</dbReference>
<reference evidence="1 2" key="1">
    <citation type="submission" date="2017-07" db="EMBL/GenBank/DDBJ databases">
        <title>Complete genome sequence of Spiroplasma corruscae EC-1 (DSM 19793).</title>
        <authorList>
            <person name="Tsai Y.-M."/>
            <person name="Lo W.-S."/>
            <person name="Kuo C.-H."/>
        </authorList>
    </citation>
    <scope>NUCLEOTIDE SEQUENCE [LARGE SCALE GENOMIC DNA]</scope>
    <source>
        <strain evidence="1 2">EC-1</strain>
    </source>
</reference>
<organism evidence="1 2">
    <name type="scientific">Spiroplasma corruscae</name>
    <dbReference type="NCBI Taxonomy" id="216934"/>
    <lineage>
        <taxon>Bacteria</taxon>
        <taxon>Bacillati</taxon>
        <taxon>Mycoplasmatota</taxon>
        <taxon>Mollicutes</taxon>
        <taxon>Entomoplasmatales</taxon>
        <taxon>Spiroplasmataceae</taxon>
        <taxon>Spiroplasma</taxon>
    </lineage>
</organism>
<dbReference type="OrthoDB" id="389444at2"/>
<dbReference type="Proteomes" id="UP000203229">
    <property type="component" value="Chromosome"/>
</dbReference>
<dbReference type="RefSeq" id="WP_094048176.1">
    <property type="nucleotide sequence ID" value="NZ_CP022535.1"/>
</dbReference>
<protein>
    <submittedName>
        <fullName evidence="1">Uncharacterized protein</fullName>
    </submittedName>
</protein>
<evidence type="ECO:0000313" key="1">
    <source>
        <dbReference type="EMBL" id="ASP27911.1"/>
    </source>
</evidence>
<sequence>MIIFSLNINNQELREKENDVKQSLSQTTNDNKELGFDIVFINEIMELNGKNFYKLFLRPNYSYEYLNDLMHSGSNLFYKDVLNCEFKLYLGTNSGLVELENPEGGKTFKAHNFAVHRLFLFKPEYIVANGANNFFEINIPVDLIKDRDSIDISFEIKYFFWDLNTPKSNVGKIKVDLKNYVKYEEVDNLTKKVRIFNKVTVLVCFIPFVNEKYTSTFLELVSQDVTLKEHRKDIKFIDRDYTFISGYNKYNFEAYSYIITNYINRYIDAFVNDINTSHNIKVTSELLSNLDYSKYYSLKKIEDTINEKDGVTRIGVNNKTQFKYPSNAVGLCEGLRCEEGILFNPIFGGTLMFSKTINKGGLIIDLSYNIDTNNNYPKVNSKLDNSEKYKINYKVSINYELFNKYINKDLEGGINYINENQEKIA</sequence>
<gene>
    <name evidence="1" type="ORF">SCORR_v1c01360</name>
</gene>